<sequence>MEPCLSNLAILFESITNLPIGANPSALMGTKITLKQVTPPPDVREKGPMLPSLIPILYEFDQGNHFTSSEKIQNASLTHPTQNVTLIYIFSPRKAQNMSLAQHAPLMYTYATVPPMTQTQGLCPLDVDHYIEIENDARVVNDEMAYDADYYERMVTIRGKTLFEVIKDKEMIEDGVNTGRITSLAAL</sequence>
<gene>
    <name evidence="1" type="ORF">HAX54_049230</name>
</gene>
<reference evidence="1 2" key="1">
    <citation type="journal article" date="2021" name="BMC Genomics">
        <title>Datura genome reveals duplications of psychoactive alkaloid biosynthetic genes and high mutation rate following tissue culture.</title>
        <authorList>
            <person name="Rajewski A."/>
            <person name="Carter-House D."/>
            <person name="Stajich J."/>
            <person name="Litt A."/>
        </authorList>
    </citation>
    <scope>NUCLEOTIDE SEQUENCE [LARGE SCALE GENOMIC DNA]</scope>
    <source>
        <strain evidence="1">AR-01</strain>
    </source>
</reference>
<accession>A0ABS8RQM0</accession>
<dbReference type="Proteomes" id="UP000823775">
    <property type="component" value="Unassembled WGS sequence"/>
</dbReference>
<keyword evidence="2" id="KW-1185">Reference proteome</keyword>
<dbReference type="EMBL" id="JACEIK010000083">
    <property type="protein sequence ID" value="MCD7449116.1"/>
    <property type="molecule type" value="Genomic_DNA"/>
</dbReference>
<evidence type="ECO:0000313" key="2">
    <source>
        <dbReference type="Proteomes" id="UP000823775"/>
    </source>
</evidence>
<comment type="caution">
    <text evidence="1">The sequence shown here is derived from an EMBL/GenBank/DDBJ whole genome shotgun (WGS) entry which is preliminary data.</text>
</comment>
<proteinExistence type="predicted"/>
<name>A0ABS8RQM0_DATST</name>
<evidence type="ECO:0000313" key="1">
    <source>
        <dbReference type="EMBL" id="MCD7449116.1"/>
    </source>
</evidence>
<protein>
    <submittedName>
        <fullName evidence="1">Uncharacterized protein</fullName>
    </submittedName>
</protein>
<organism evidence="1 2">
    <name type="scientific">Datura stramonium</name>
    <name type="common">Jimsonweed</name>
    <name type="synonym">Common thornapple</name>
    <dbReference type="NCBI Taxonomy" id="4076"/>
    <lineage>
        <taxon>Eukaryota</taxon>
        <taxon>Viridiplantae</taxon>
        <taxon>Streptophyta</taxon>
        <taxon>Embryophyta</taxon>
        <taxon>Tracheophyta</taxon>
        <taxon>Spermatophyta</taxon>
        <taxon>Magnoliopsida</taxon>
        <taxon>eudicotyledons</taxon>
        <taxon>Gunneridae</taxon>
        <taxon>Pentapetalae</taxon>
        <taxon>asterids</taxon>
        <taxon>lamiids</taxon>
        <taxon>Solanales</taxon>
        <taxon>Solanaceae</taxon>
        <taxon>Solanoideae</taxon>
        <taxon>Datureae</taxon>
        <taxon>Datura</taxon>
    </lineage>
</organism>